<sequence length="166" mass="19168">MLTVEDQLDQLQPALKPHSFTEEEDMDMTRYEMMEPMTALPAILNNNVSDSSEKPPLLDYGIPLRGDVLKRALQNLLGDDDSKMKFVSVTGLLENYLSDGFRYPLRIREAFGTYTESELMVRIVDNYTPPDRYPTKAEMDGLKQKLGVDLEAKWYLDKDMPNWRPN</sequence>
<organism evidence="1 2">
    <name type="scientific">Clathrus columnatus</name>
    <dbReference type="NCBI Taxonomy" id="1419009"/>
    <lineage>
        <taxon>Eukaryota</taxon>
        <taxon>Fungi</taxon>
        <taxon>Dikarya</taxon>
        <taxon>Basidiomycota</taxon>
        <taxon>Agaricomycotina</taxon>
        <taxon>Agaricomycetes</taxon>
        <taxon>Phallomycetidae</taxon>
        <taxon>Phallales</taxon>
        <taxon>Clathraceae</taxon>
        <taxon>Clathrus</taxon>
    </lineage>
</organism>
<evidence type="ECO:0000313" key="1">
    <source>
        <dbReference type="EMBL" id="GJJ11566.1"/>
    </source>
</evidence>
<gene>
    <name evidence="1" type="ORF">Clacol_005800</name>
</gene>
<dbReference type="Proteomes" id="UP001050691">
    <property type="component" value="Unassembled WGS sequence"/>
</dbReference>
<protein>
    <submittedName>
        <fullName evidence="1">Uncharacterized protein</fullName>
    </submittedName>
</protein>
<dbReference type="EMBL" id="BPWL01000006">
    <property type="protein sequence ID" value="GJJ11566.1"/>
    <property type="molecule type" value="Genomic_DNA"/>
</dbReference>
<keyword evidence="2" id="KW-1185">Reference proteome</keyword>
<evidence type="ECO:0000313" key="2">
    <source>
        <dbReference type="Proteomes" id="UP001050691"/>
    </source>
</evidence>
<comment type="caution">
    <text evidence="1">The sequence shown here is derived from an EMBL/GenBank/DDBJ whole genome shotgun (WGS) entry which is preliminary data.</text>
</comment>
<name>A0AAV5AAA9_9AGAM</name>
<dbReference type="AlphaFoldDB" id="A0AAV5AAA9"/>
<reference evidence="1" key="1">
    <citation type="submission" date="2021-10" db="EMBL/GenBank/DDBJ databases">
        <title>De novo Genome Assembly of Clathrus columnatus (Basidiomycota, Fungi) Using Illumina and Nanopore Sequence Data.</title>
        <authorList>
            <person name="Ogiso-Tanaka E."/>
            <person name="Itagaki H."/>
            <person name="Hosoya T."/>
            <person name="Hosaka K."/>
        </authorList>
    </citation>
    <scope>NUCLEOTIDE SEQUENCE</scope>
    <source>
        <strain evidence="1">MO-923</strain>
    </source>
</reference>
<accession>A0AAV5AAA9</accession>
<proteinExistence type="predicted"/>